<dbReference type="STRING" id="1192034.CAP_1182"/>
<dbReference type="OrthoDB" id="1423687at2"/>
<sequence length="198" mass="22293">MDKISMTYFVDFVLKAGTPKLTGVREIKERKDELFTDFYRQVREAIVAMHRGNKSDRVLDDFLAAQTDERRRRIYPGIIAGYRKLLAGGKVTWFEPTVGTYRIGDLDINVNPELGLNIDGKPHLIKMYFRGESLSAKRLTVMLNLLTNGLEGIAPPGTVFAVLDVRKAKLHTFKVPNPRVSTLLRGEAASFATIYASM</sequence>
<accession>A0A017TCE2</accession>
<dbReference type="RefSeq" id="WP_044238676.1">
    <property type="nucleotide sequence ID" value="NZ_ASRX01000013.1"/>
</dbReference>
<evidence type="ECO:0000313" key="2">
    <source>
        <dbReference type="Proteomes" id="UP000019678"/>
    </source>
</evidence>
<organism evidence="1 2">
    <name type="scientific">Chondromyces apiculatus DSM 436</name>
    <dbReference type="NCBI Taxonomy" id="1192034"/>
    <lineage>
        <taxon>Bacteria</taxon>
        <taxon>Pseudomonadati</taxon>
        <taxon>Myxococcota</taxon>
        <taxon>Polyangia</taxon>
        <taxon>Polyangiales</taxon>
        <taxon>Polyangiaceae</taxon>
        <taxon>Chondromyces</taxon>
    </lineage>
</organism>
<reference evidence="1 2" key="1">
    <citation type="submission" date="2013-05" db="EMBL/GenBank/DDBJ databases">
        <title>Genome assembly of Chondromyces apiculatus DSM 436.</title>
        <authorList>
            <person name="Sharma G."/>
            <person name="Khatri I."/>
            <person name="Kaur C."/>
            <person name="Mayilraj S."/>
            <person name="Subramanian S."/>
        </authorList>
    </citation>
    <scope>NUCLEOTIDE SEQUENCE [LARGE SCALE GENOMIC DNA]</scope>
    <source>
        <strain evidence="1 2">DSM 436</strain>
    </source>
</reference>
<dbReference type="Proteomes" id="UP000019678">
    <property type="component" value="Unassembled WGS sequence"/>
</dbReference>
<dbReference type="AlphaFoldDB" id="A0A017TCE2"/>
<protein>
    <submittedName>
        <fullName evidence="1">Uncharacterized protein</fullName>
    </submittedName>
</protein>
<dbReference type="EMBL" id="ASRX01000013">
    <property type="protein sequence ID" value="EYF06924.1"/>
    <property type="molecule type" value="Genomic_DNA"/>
</dbReference>
<keyword evidence="2" id="KW-1185">Reference proteome</keyword>
<proteinExistence type="predicted"/>
<evidence type="ECO:0000313" key="1">
    <source>
        <dbReference type="EMBL" id="EYF06924.1"/>
    </source>
</evidence>
<gene>
    <name evidence="1" type="ORF">CAP_1182</name>
</gene>
<comment type="caution">
    <text evidence="1">The sequence shown here is derived from an EMBL/GenBank/DDBJ whole genome shotgun (WGS) entry which is preliminary data.</text>
</comment>
<name>A0A017TCE2_9BACT</name>